<gene>
    <name evidence="1" type="ORF">GCM10009836_63880</name>
</gene>
<accession>A0ABN2NL45</accession>
<dbReference type="SUPFAM" id="SSF46785">
    <property type="entry name" value="Winged helix' DNA-binding domain"/>
    <property type="match status" value="1"/>
</dbReference>
<sequence>MHGPTCDHSGDKPIGWWLKHVDGLIESSLDRVLAGEGIGRRHWQALNAIAGGADSAEAVDEALAPFRGTGPALRVVLDQLRSMHWTQEVEGRLTLTPTGSAARGRLIVAVRDSRARIAEGVDERDYRTTLAVLQRMARNLS</sequence>
<comment type="caution">
    <text evidence="1">The sequence shown here is derived from an EMBL/GenBank/DDBJ whole genome shotgun (WGS) entry which is preliminary data.</text>
</comment>
<name>A0ABN2NL45_9PSEU</name>
<dbReference type="InterPro" id="IPR036388">
    <property type="entry name" value="WH-like_DNA-bd_sf"/>
</dbReference>
<protein>
    <submittedName>
        <fullName evidence="1">MarR family winged helix-turn-helix transcriptional regulator</fullName>
    </submittedName>
</protein>
<dbReference type="InterPro" id="IPR036390">
    <property type="entry name" value="WH_DNA-bd_sf"/>
</dbReference>
<proteinExistence type="predicted"/>
<keyword evidence="2" id="KW-1185">Reference proteome</keyword>
<dbReference type="Proteomes" id="UP001500449">
    <property type="component" value="Unassembled WGS sequence"/>
</dbReference>
<dbReference type="EMBL" id="BAAAQK010000027">
    <property type="protein sequence ID" value="GAA1874083.1"/>
    <property type="molecule type" value="Genomic_DNA"/>
</dbReference>
<evidence type="ECO:0000313" key="2">
    <source>
        <dbReference type="Proteomes" id="UP001500449"/>
    </source>
</evidence>
<organism evidence="1 2">
    <name type="scientific">Pseudonocardia ailaonensis</name>
    <dbReference type="NCBI Taxonomy" id="367279"/>
    <lineage>
        <taxon>Bacteria</taxon>
        <taxon>Bacillati</taxon>
        <taxon>Actinomycetota</taxon>
        <taxon>Actinomycetes</taxon>
        <taxon>Pseudonocardiales</taxon>
        <taxon>Pseudonocardiaceae</taxon>
        <taxon>Pseudonocardia</taxon>
    </lineage>
</organism>
<reference evidence="1 2" key="1">
    <citation type="journal article" date="2019" name="Int. J. Syst. Evol. Microbiol.">
        <title>The Global Catalogue of Microorganisms (GCM) 10K type strain sequencing project: providing services to taxonomists for standard genome sequencing and annotation.</title>
        <authorList>
            <consortium name="The Broad Institute Genomics Platform"/>
            <consortium name="The Broad Institute Genome Sequencing Center for Infectious Disease"/>
            <person name="Wu L."/>
            <person name="Ma J."/>
        </authorList>
    </citation>
    <scope>NUCLEOTIDE SEQUENCE [LARGE SCALE GENOMIC DNA]</scope>
    <source>
        <strain evidence="1 2">JCM 16009</strain>
    </source>
</reference>
<dbReference type="Gene3D" id="1.10.10.10">
    <property type="entry name" value="Winged helix-like DNA-binding domain superfamily/Winged helix DNA-binding domain"/>
    <property type="match status" value="1"/>
</dbReference>
<evidence type="ECO:0000313" key="1">
    <source>
        <dbReference type="EMBL" id="GAA1874083.1"/>
    </source>
</evidence>